<dbReference type="PANTHER" id="PTHR13696:SF99">
    <property type="entry name" value="COBYRINIC ACID AC-DIAMIDE SYNTHASE"/>
    <property type="match status" value="1"/>
</dbReference>
<dbReference type="AlphaFoldDB" id="W4HDX9"/>
<dbReference type="CDD" id="cd02042">
    <property type="entry name" value="ParAB_family"/>
    <property type="match status" value="1"/>
</dbReference>
<gene>
    <name evidence="2" type="ORF">ATO8_19944</name>
</gene>
<dbReference type="EMBL" id="AQQW01000021">
    <property type="protein sequence ID" value="ETW10904.1"/>
    <property type="molecule type" value="Genomic_DNA"/>
</dbReference>
<accession>W4HDX9</accession>
<feature type="domain" description="CobQ/CobB/MinD/ParA nucleotide binding" evidence="1">
    <location>
        <begin position="4"/>
        <end position="113"/>
    </location>
</feature>
<protein>
    <submittedName>
        <fullName evidence="2">Plasmid partition protein ParA-like protein</fullName>
    </submittedName>
</protein>
<dbReference type="InterPro" id="IPR050678">
    <property type="entry name" value="DNA_Partitioning_ATPase"/>
</dbReference>
<dbReference type="Gene3D" id="3.40.50.300">
    <property type="entry name" value="P-loop containing nucleotide triphosphate hydrolases"/>
    <property type="match status" value="1"/>
</dbReference>
<evidence type="ECO:0000313" key="3">
    <source>
        <dbReference type="Proteomes" id="UP000019063"/>
    </source>
</evidence>
<dbReference type="PIRSF" id="PIRSF009320">
    <property type="entry name" value="Nuc_binding_HP_1000"/>
    <property type="match status" value="1"/>
</dbReference>
<dbReference type="Pfam" id="PF01656">
    <property type="entry name" value="CbiA"/>
    <property type="match status" value="1"/>
</dbReference>
<sequence length="212" mass="23016">MIVSLISQKGGVGKSTIARLLGVEMARAGWRVLIADLDANQGTATAWKVRRDREELEPDVDVMKLRSVERAVKEAARYDLAILDGPAHAGRSAVTMARASELVLLPASYSLDDLEPQVRVAYELEAAGVAPARIRFALGRVRGSAAAGRGVRDYLRRAALTALDAELRELQTIQDAHMIGRCASETSHPHVNDEAQELAREIAAALLEEQKD</sequence>
<organism evidence="2 3">
    <name type="scientific">Roseivivax marinus</name>
    <dbReference type="NCBI Taxonomy" id="1379903"/>
    <lineage>
        <taxon>Bacteria</taxon>
        <taxon>Pseudomonadati</taxon>
        <taxon>Pseudomonadota</taxon>
        <taxon>Alphaproteobacteria</taxon>
        <taxon>Rhodobacterales</taxon>
        <taxon>Roseobacteraceae</taxon>
        <taxon>Roseivivax</taxon>
    </lineage>
</organism>
<dbReference type="SUPFAM" id="SSF52540">
    <property type="entry name" value="P-loop containing nucleoside triphosphate hydrolases"/>
    <property type="match status" value="1"/>
</dbReference>
<dbReference type="Proteomes" id="UP000019063">
    <property type="component" value="Unassembled WGS sequence"/>
</dbReference>
<evidence type="ECO:0000313" key="2">
    <source>
        <dbReference type="EMBL" id="ETW10904.1"/>
    </source>
</evidence>
<evidence type="ECO:0000259" key="1">
    <source>
        <dbReference type="Pfam" id="PF01656"/>
    </source>
</evidence>
<reference evidence="2 3" key="1">
    <citation type="journal article" date="2014" name="Antonie Van Leeuwenhoek">
        <title>Roseivivax atlanticus sp. nov., isolated from surface seawater of the Atlantic Ocean.</title>
        <authorList>
            <person name="Li G."/>
            <person name="Lai Q."/>
            <person name="Liu X."/>
            <person name="Sun F."/>
            <person name="Shao Z."/>
        </authorList>
    </citation>
    <scope>NUCLEOTIDE SEQUENCE [LARGE SCALE GENOMIC DNA]</scope>
    <source>
        <strain evidence="2 3">22II-s10s</strain>
    </source>
</reference>
<dbReference type="InterPro" id="IPR027417">
    <property type="entry name" value="P-loop_NTPase"/>
</dbReference>
<keyword evidence="3" id="KW-1185">Reference proteome</keyword>
<dbReference type="eggNOG" id="COG1192">
    <property type="taxonomic scope" value="Bacteria"/>
</dbReference>
<dbReference type="PANTHER" id="PTHR13696">
    <property type="entry name" value="P-LOOP CONTAINING NUCLEOSIDE TRIPHOSPHATE HYDROLASE"/>
    <property type="match status" value="1"/>
</dbReference>
<dbReference type="RefSeq" id="WP_051487954.1">
    <property type="nucleotide sequence ID" value="NZ_AQQW01000021.1"/>
</dbReference>
<dbReference type="STRING" id="1379903.ATO8_19944"/>
<name>W4HDX9_9RHOB</name>
<proteinExistence type="predicted"/>
<comment type="caution">
    <text evidence="2">The sequence shown here is derived from an EMBL/GenBank/DDBJ whole genome shotgun (WGS) entry which is preliminary data.</text>
</comment>
<dbReference type="InterPro" id="IPR002586">
    <property type="entry name" value="CobQ/CobB/MinD/ParA_Nub-bd_dom"/>
</dbReference>